<keyword evidence="4 9" id="KW-0732">Signal</keyword>
<dbReference type="Bgee" id="ENSLACG00000001221">
    <property type="expression patterns" value="Expressed in pectoral fin and 6 other cell types or tissues"/>
</dbReference>
<protein>
    <submittedName>
        <fullName evidence="11">Transmembrane p24 trafficking protein 10</fullName>
    </submittedName>
</protein>
<keyword evidence="7" id="KW-0472">Membrane</keyword>
<dbReference type="Ensembl" id="ENSLACT00000001371.1">
    <property type="protein sequence ID" value="ENSLACP00000001359.1"/>
    <property type="gene ID" value="ENSLACG00000001221.1"/>
</dbReference>
<evidence type="ECO:0000256" key="5">
    <source>
        <dbReference type="ARBA" id="ARBA00022824"/>
    </source>
</evidence>
<dbReference type="InterPro" id="IPR009038">
    <property type="entry name" value="GOLD_dom"/>
</dbReference>
<feature type="domain" description="GOLD" evidence="10">
    <location>
        <begin position="32"/>
        <end position="109"/>
    </location>
</feature>
<feature type="chain" id="PRO_5003578749" evidence="9">
    <location>
        <begin position="23"/>
        <end position="109"/>
    </location>
</feature>
<feature type="signal peptide" evidence="9">
    <location>
        <begin position="1"/>
        <end position="22"/>
    </location>
</feature>
<keyword evidence="5" id="KW-0256">Endoplasmic reticulum</keyword>
<evidence type="ECO:0000256" key="6">
    <source>
        <dbReference type="ARBA" id="ARBA00022989"/>
    </source>
</evidence>
<reference evidence="11" key="2">
    <citation type="submission" date="2025-08" db="UniProtKB">
        <authorList>
            <consortium name="Ensembl"/>
        </authorList>
    </citation>
    <scope>IDENTIFICATION</scope>
</reference>
<accession>H2ZVD8</accession>
<keyword evidence="6" id="KW-1133">Transmembrane helix</keyword>
<dbReference type="EMBL" id="AFYH01261111">
    <property type="status" value="NOT_ANNOTATED_CDS"/>
    <property type="molecule type" value="Genomic_DNA"/>
</dbReference>
<reference evidence="11" key="3">
    <citation type="submission" date="2025-09" db="UniProtKB">
        <authorList>
            <consortium name="Ensembl"/>
        </authorList>
    </citation>
    <scope>IDENTIFICATION</scope>
</reference>
<dbReference type="STRING" id="7897.ENSLACP00000001359"/>
<evidence type="ECO:0000256" key="9">
    <source>
        <dbReference type="SAM" id="SignalP"/>
    </source>
</evidence>
<evidence type="ECO:0000313" key="11">
    <source>
        <dbReference type="Ensembl" id="ENSLACP00000001359.1"/>
    </source>
</evidence>
<dbReference type="eggNOG" id="KOG1691">
    <property type="taxonomic scope" value="Eukaryota"/>
</dbReference>
<evidence type="ECO:0000313" key="12">
    <source>
        <dbReference type="Proteomes" id="UP000008672"/>
    </source>
</evidence>
<dbReference type="AlphaFoldDB" id="H2ZVD8"/>
<evidence type="ECO:0000256" key="2">
    <source>
        <dbReference type="ARBA" id="ARBA00007104"/>
    </source>
</evidence>
<reference evidence="12" key="1">
    <citation type="submission" date="2011-08" db="EMBL/GenBank/DDBJ databases">
        <title>The draft genome of Latimeria chalumnae.</title>
        <authorList>
            <person name="Di Palma F."/>
            <person name="Alfoldi J."/>
            <person name="Johnson J."/>
            <person name="Berlin A."/>
            <person name="Gnerre S."/>
            <person name="Jaffe D."/>
            <person name="MacCallum I."/>
            <person name="Young S."/>
            <person name="Walker B.J."/>
            <person name="Lander E."/>
            <person name="Lindblad-Toh K."/>
        </authorList>
    </citation>
    <scope>NUCLEOTIDE SEQUENCE [LARGE SCALE GENOMIC DNA]</scope>
    <source>
        <strain evidence="12">Wild caught</strain>
    </source>
</reference>
<comment type="similarity">
    <text evidence="2 8">Belongs to the EMP24/GP25L family.</text>
</comment>
<keyword evidence="12" id="KW-1185">Reference proteome</keyword>
<sequence length="109" mass="12366">MERLALVLGILSVAFQVFGTDAVSFYLPSQTRKCLKEEIHKDVLVTGEYEVTEHSDTRVDLKVTDSSGHILYSKEDARKGKFAFSTEDFDLYQICFQSSLPEGGKRRLK</sequence>
<evidence type="ECO:0000259" key="10">
    <source>
        <dbReference type="PROSITE" id="PS50866"/>
    </source>
</evidence>
<dbReference type="PROSITE" id="PS50866">
    <property type="entry name" value="GOLD"/>
    <property type="match status" value="1"/>
</dbReference>
<name>H2ZVD8_LATCH</name>
<evidence type="ECO:0000256" key="7">
    <source>
        <dbReference type="ARBA" id="ARBA00023136"/>
    </source>
</evidence>
<dbReference type="InterPro" id="IPR015720">
    <property type="entry name" value="Emp24-like"/>
</dbReference>
<dbReference type="Pfam" id="PF01105">
    <property type="entry name" value="EMP24_GP25L"/>
    <property type="match status" value="1"/>
</dbReference>
<evidence type="ECO:0000256" key="8">
    <source>
        <dbReference type="RuleBase" id="RU003827"/>
    </source>
</evidence>
<dbReference type="InParanoid" id="H2ZVD8"/>
<evidence type="ECO:0000256" key="3">
    <source>
        <dbReference type="ARBA" id="ARBA00022692"/>
    </source>
</evidence>
<dbReference type="GeneTree" id="ENSGT00550000074954"/>
<dbReference type="OMA" id="SGAYNIM"/>
<proteinExistence type="inferred from homology"/>
<organism evidence="11 12">
    <name type="scientific">Latimeria chalumnae</name>
    <name type="common">Coelacanth</name>
    <dbReference type="NCBI Taxonomy" id="7897"/>
    <lineage>
        <taxon>Eukaryota</taxon>
        <taxon>Metazoa</taxon>
        <taxon>Chordata</taxon>
        <taxon>Craniata</taxon>
        <taxon>Vertebrata</taxon>
        <taxon>Euteleostomi</taxon>
        <taxon>Coelacanthiformes</taxon>
        <taxon>Coelacanthidae</taxon>
        <taxon>Latimeria</taxon>
    </lineage>
</organism>
<keyword evidence="3 8" id="KW-0812">Transmembrane</keyword>
<dbReference type="EMBL" id="AFYH01261110">
    <property type="status" value="NOT_ANNOTATED_CDS"/>
    <property type="molecule type" value="Genomic_DNA"/>
</dbReference>
<comment type="subcellular location">
    <subcellularLocation>
        <location evidence="1">Endoplasmic reticulum membrane</location>
        <topology evidence="1">Single-pass type I membrane protein</topology>
    </subcellularLocation>
    <subcellularLocation>
        <location evidence="8">Membrane</location>
        <topology evidence="8">Single-pass type I membrane protein</topology>
    </subcellularLocation>
</comment>
<dbReference type="Proteomes" id="UP000008672">
    <property type="component" value="Unassembled WGS sequence"/>
</dbReference>
<dbReference type="HOGENOM" id="CLU_2183054_0_0_1"/>
<evidence type="ECO:0000256" key="1">
    <source>
        <dbReference type="ARBA" id="ARBA00004115"/>
    </source>
</evidence>
<evidence type="ECO:0000256" key="4">
    <source>
        <dbReference type="ARBA" id="ARBA00022729"/>
    </source>
</evidence>
<dbReference type="PANTHER" id="PTHR22811">
    <property type="entry name" value="TRANSMEMBRANE EMP24 DOMAIN-CONTAINING PROTEIN"/>
    <property type="match status" value="1"/>
</dbReference>
<dbReference type="GO" id="GO:0005789">
    <property type="term" value="C:endoplasmic reticulum membrane"/>
    <property type="evidence" value="ECO:0007669"/>
    <property type="project" value="UniProtKB-SubCell"/>
</dbReference>